<dbReference type="InterPro" id="IPR012433">
    <property type="entry name" value="Imm11"/>
</dbReference>
<dbReference type="Proteomes" id="UP000437748">
    <property type="component" value="Unassembled WGS sequence"/>
</dbReference>
<feature type="domain" description="Immunity MXAN-0049 protein" evidence="1">
    <location>
        <begin position="24"/>
        <end position="140"/>
    </location>
</feature>
<dbReference type="EMBL" id="WFLM01000006">
    <property type="protein sequence ID" value="KAB8036544.1"/>
    <property type="molecule type" value="Genomic_DNA"/>
</dbReference>
<evidence type="ECO:0000313" key="3">
    <source>
        <dbReference type="Proteomes" id="UP000437748"/>
    </source>
</evidence>
<evidence type="ECO:0000313" key="2">
    <source>
        <dbReference type="EMBL" id="KAB8036544.1"/>
    </source>
</evidence>
<evidence type="ECO:0000259" key="1">
    <source>
        <dbReference type="Pfam" id="PF07791"/>
    </source>
</evidence>
<dbReference type="OrthoDB" id="5509251at2"/>
<dbReference type="AlphaFoldDB" id="A0A6N6VNI9"/>
<proteinExistence type="predicted"/>
<keyword evidence="3" id="KW-1185">Reference proteome</keyword>
<comment type="caution">
    <text evidence="2">The sequence shown here is derived from an EMBL/GenBank/DDBJ whole genome shotgun (WGS) entry which is preliminary data.</text>
</comment>
<sequence>MYTNHEPWGKKYTDFHHGTGDEYYINDRFLNCLKTIGEGNFQIFPVTVLPEEKPYFILNILNVIDCVDRELSKYNLWTEEDNRPDKLGKFRGFDKMVLDRSKVPKGIHIFRVYGYQIVTVVTKELVEEFEKNDVKGFSLIPLG</sequence>
<dbReference type="RefSeq" id="WP_153421671.1">
    <property type="nucleotide sequence ID" value="NZ_WFLM01000006.1"/>
</dbReference>
<name>A0A6N6VNI9_9BACT</name>
<accession>A0A6N6VNI9</accession>
<protein>
    <recommendedName>
        <fullName evidence="1">Immunity MXAN-0049 protein domain-containing protein</fullName>
    </recommendedName>
</protein>
<reference evidence="2 3" key="1">
    <citation type="submission" date="2019-10" db="EMBL/GenBank/DDBJ databases">
        <title>New species of Slilvanegrellaceae.</title>
        <authorList>
            <person name="Pitt A."/>
            <person name="Hahn M.W."/>
        </authorList>
    </citation>
    <scope>NUCLEOTIDE SEQUENCE [LARGE SCALE GENOMIC DNA]</scope>
    <source>
        <strain evidence="2 3">SP-Ram-0.45-NSY-1</strain>
    </source>
</reference>
<dbReference type="Pfam" id="PF07791">
    <property type="entry name" value="Imm11"/>
    <property type="match status" value="1"/>
</dbReference>
<gene>
    <name evidence="2" type="ORF">GCL60_15580</name>
</gene>
<organism evidence="2 3">
    <name type="scientific">Silvanigrella paludirubra</name>
    <dbReference type="NCBI Taxonomy" id="2499159"/>
    <lineage>
        <taxon>Bacteria</taxon>
        <taxon>Pseudomonadati</taxon>
        <taxon>Bdellovibrionota</taxon>
        <taxon>Oligoflexia</taxon>
        <taxon>Silvanigrellales</taxon>
        <taxon>Silvanigrellaceae</taxon>
        <taxon>Silvanigrella</taxon>
    </lineage>
</organism>